<dbReference type="PANTHER" id="PTHR32347">
    <property type="entry name" value="EFFLUX SYSTEM COMPONENT YKNX-RELATED"/>
    <property type="match status" value="1"/>
</dbReference>
<comment type="caution">
    <text evidence="4">The sequence shown here is derived from an EMBL/GenBank/DDBJ whole genome shotgun (WGS) entry which is preliminary data.</text>
</comment>
<feature type="coiled-coil region" evidence="3">
    <location>
        <begin position="103"/>
        <end position="130"/>
    </location>
</feature>
<dbReference type="RefSeq" id="WP_377734656.1">
    <property type="nucleotide sequence ID" value="NZ_JBHSRI010000019.1"/>
</dbReference>
<evidence type="ECO:0000313" key="4">
    <source>
        <dbReference type="EMBL" id="MFC6040265.1"/>
    </source>
</evidence>
<organism evidence="4 5">
    <name type="scientific">Paenisporosarcina macmurdoensis</name>
    <dbReference type="NCBI Taxonomy" id="212659"/>
    <lineage>
        <taxon>Bacteria</taxon>
        <taxon>Bacillati</taxon>
        <taxon>Bacillota</taxon>
        <taxon>Bacilli</taxon>
        <taxon>Bacillales</taxon>
        <taxon>Caryophanaceae</taxon>
        <taxon>Paenisporosarcina</taxon>
    </lineage>
</organism>
<evidence type="ECO:0000313" key="5">
    <source>
        <dbReference type="Proteomes" id="UP001596170"/>
    </source>
</evidence>
<name>A0ABW1L8F1_9BACL</name>
<proteinExistence type="predicted"/>
<keyword evidence="2 3" id="KW-0175">Coiled coil</keyword>
<dbReference type="Proteomes" id="UP001596170">
    <property type="component" value="Unassembled WGS sequence"/>
</dbReference>
<evidence type="ECO:0000256" key="2">
    <source>
        <dbReference type="ARBA" id="ARBA00023054"/>
    </source>
</evidence>
<dbReference type="Gene3D" id="2.40.50.100">
    <property type="match status" value="1"/>
</dbReference>
<sequence>MNKWLTIGLAVAISAFLGANAILLFSDKSVISKSVYVHEYERVAKGDFEELLPKESLVAPLSMDVIYVKNEDTIKSWSVKEGDVVTVGQELATLNTSTADEQRSMWESEREALDRQMTELNATISSLQSDRAIAANSNTNSSTGNTTDNVTEVTEEQTVNVDINVDVGVDVVVSQDGAFAQAIAQAEQKISDVNQQLVVVEAQLAQKGAAAVISPVDGIVSKIRDKNDRLAIEIYSKEKIILTYAIDEEWQDVQVNDRVRLQADGMDRSIEGKVAEISQVPARETEYLNTYKTLDSTDQPNPLAYYEIRIQAIEPIENLPFGNNTNAMIIVNEAQQAGSIKTAWLYDRLDESAVAHIINEDGYAVKAPVTIAFDWKTRSVISTGVQAGLVAVHEPQLTNYRYAPAIFLPMPIDSPSWKSTKAIGWRNYLKFFVF</sequence>
<gene>
    <name evidence="4" type="ORF">ACFPYN_12610</name>
</gene>
<reference evidence="5" key="1">
    <citation type="journal article" date="2019" name="Int. J. Syst. Evol. Microbiol.">
        <title>The Global Catalogue of Microorganisms (GCM) 10K type strain sequencing project: providing services to taxonomists for standard genome sequencing and annotation.</title>
        <authorList>
            <consortium name="The Broad Institute Genomics Platform"/>
            <consortium name="The Broad Institute Genome Sequencing Center for Infectious Disease"/>
            <person name="Wu L."/>
            <person name="Ma J."/>
        </authorList>
    </citation>
    <scope>NUCLEOTIDE SEQUENCE [LARGE SCALE GENOMIC DNA]</scope>
    <source>
        <strain evidence="5">CCUG 54527</strain>
    </source>
</reference>
<dbReference type="EMBL" id="JBHSRI010000019">
    <property type="protein sequence ID" value="MFC6040265.1"/>
    <property type="molecule type" value="Genomic_DNA"/>
</dbReference>
<comment type="subcellular location">
    <subcellularLocation>
        <location evidence="1">Cell envelope</location>
    </subcellularLocation>
</comment>
<keyword evidence="5" id="KW-1185">Reference proteome</keyword>
<dbReference type="InterPro" id="IPR050465">
    <property type="entry name" value="UPF0194_transport"/>
</dbReference>
<accession>A0ABW1L8F1</accession>
<protein>
    <submittedName>
        <fullName evidence="4">HlyD family efflux transporter periplasmic adaptor subunit</fullName>
    </submittedName>
</protein>
<evidence type="ECO:0000256" key="3">
    <source>
        <dbReference type="SAM" id="Coils"/>
    </source>
</evidence>
<evidence type="ECO:0000256" key="1">
    <source>
        <dbReference type="ARBA" id="ARBA00004196"/>
    </source>
</evidence>